<protein>
    <recommendedName>
        <fullName evidence="2">Retrotransposon gag domain-containing protein</fullName>
    </recommendedName>
</protein>
<dbReference type="STRING" id="43335.A0A4U5QPF3"/>
<dbReference type="PANTHER" id="PTHR47481">
    <property type="match status" value="1"/>
</dbReference>
<evidence type="ECO:0000313" key="1">
    <source>
        <dbReference type="EMBL" id="TKS12698.1"/>
    </source>
</evidence>
<dbReference type="Pfam" id="PF14223">
    <property type="entry name" value="Retrotran_gag_2"/>
    <property type="match status" value="1"/>
</dbReference>
<sequence length="163" mass="17778">MSAFQKSSTSLNTANNLPIFSHPPYQTHMEPSTTITLSDGSTTPNPAYDIWETQDNLILSCINSSLSDEVLAQVAHCSTSVAVWLSLSSLFASQPRAKAIHVRSQLSTLRKGNQSATEYFMTIKRLTNDLAIAGQPLNCDDIITYLLAGLGPEYDTLISMISH</sequence>
<dbReference type="AlphaFoldDB" id="A0A4U5QPF3"/>
<organism evidence="1">
    <name type="scientific">Populus alba</name>
    <name type="common">White poplar</name>
    <dbReference type="NCBI Taxonomy" id="43335"/>
    <lineage>
        <taxon>Eukaryota</taxon>
        <taxon>Viridiplantae</taxon>
        <taxon>Streptophyta</taxon>
        <taxon>Embryophyta</taxon>
        <taxon>Tracheophyta</taxon>
        <taxon>Spermatophyta</taxon>
        <taxon>Magnoliopsida</taxon>
        <taxon>eudicotyledons</taxon>
        <taxon>Gunneridae</taxon>
        <taxon>Pentapetalae</taxon>
        <taxon>rosids</taxon>
        <taxon>fabids</taxon>
        <taxon>Malpighiales</taxon>
        <taxon>Salicaceae</taxon>
        <taxon>Saliceae</taxon>
        <taxon>Populus</taxon>
    </lineage>
</organism>
<dbReference type="PANTHER" id="PTHR47481:SF2">
    <property type="entry name" value="RETROTRANSPOSON GAG DOMAIN-CONTAINING PROTEIN"/>
    <property type="match status" value="1"/>
</dbReference>
<name>A0A4U5QPF3_POPAL</name>
<proteinExistence type="predicted"/>
<reference evidence="1" key="1">
    <citation type="submission" date="2018-10" db="EMBL/GenBank/DDBJ databases">
        <title>Population genomic analysis revealed the cold adaptation of white poplar.</title>
        <authorList>
            <person name="Liu Y.-J."/>
        </authorList>
    </citation>
    <scope>NUCLEOTIDE SEQUENCE [LARGE SCALE GENOMIC DNA]</scope>
    <source>
        <strain evidence="1">PAL-ZL1</strain>
    </source>
</reference>
<accession>A0A4U5QPF3</accession>
<gene>
    <name evidence="1" type="ORF">D5086_0000060760</name>
</gene>
<evidence type="ECO:0008006" key="2">
    <source>
        <dbReference type="Google" id="ProtNLM"/>
    </source>
</evidence>
<comment type="caution">
    <text evidence="1">The sequence shown here is derived from an EMBL/GenBank/DDBJ whole genome shotgun (WGS) entry which is preliminary data.</text>
</comment>
<dbReference type="EMBL" id="RCHU01000150">
    <property type="protein sequence ID" value="TKS12698.1"/>
    <property type="molecule type" value="Genomic_DNA"/>
</dbReference>